<proteinExistence type="predicted"/>
<gene>
    <name evidence="1" type="ORF">METZ01_LOCUS216857</name>
</gene>
<dbReference type="EMBL" id="UINC01050714">
    <property type="protein sequence ID" value="SVB64003.1"/>
    <property type="molecule type" value="Genomic_DNA"/>
</dbReference>
<protein>
    <submittedName>
        <fullName evidence="1">Uncharacterized protein</fullName>
    </submittedName>
</protein>
<accession>A0A382FP53</accession>
<reference evidence="1" key="1">
    <citation type="submission" date="2018-05" db="EMBL/GenBank/DDBJ databases">
        <authorList>
            <person name="Lanie J.A."/>
            <person name="Ng W.-L."/>
            <person name="Kazmierczak K.M."/>
            <person name="Andrzejewski T.M."/>
            <person name="Davidsen T.M."/>
            <person name="Wayne K.J."/>
            <person name="Tettelin H."/>
            <person name="Glass J.I."/>
            <person name="Rusch D."/>
            <person name="Podicherti R."/>
            <person name="Tsui H.-C.T."/>
            <person name="Winkler M.E."/>
        </authorList>
    </citation>
    <scope>NUCLEOTIDE SEQUENCE</scope>
</reference>
<name>A0A382FP53_9ZZZZ</name>
<organism evidence="1">
    <name type="scientific">marine metagenome</name>
    <dbReference type="NCBI Taxonomy" id="408172"/>
    <lineage>
        <taxon>unclassified sequences</taxon>
        <taxon>metagenomes</taxon>
        <taxon>ecological metagenomes</taxon>
    </lineage>
</organism>
<evidence type="ECO:0000313" key="1">
    <source>
        <dbReference type="EMBL" id="SVB64003.1"/>
    </source>
</evidence>
<sequence length="206" mass="24651">MLIFRNNIYDQQEVNPNRHLSCSDIEGRKISNPYNFLSVALTEEFDVISFLQRQPTEYWAQDSKKFYPRSHKMGNYSTFIDILNILIDGLENRKTWQTMNTYHFCFLYDVLVRFSFNYNHDNKKGRLESLPELKGKPFRIEMFIKDYFFNTVFLLNEDQYNSLTRPEKIKLGYDCPLQFAVINGLFPTNYEIKLQPSSNYPYSIYV</sequence>
<dbReference type="AlphaFoldDB" id="A0A382FP53"/>